<evidence type="ECO:0000256" key="4">
    <source>
        <dbReference type="ARBA" id="ARBA00022692"/>
    </source>
</evidence>
<evidence type="ECO:0000256" key="9">
    <source>
        <dbReference type="SAM" id="Phobius"/>
    </source>
</evidence>
<sequence length="444" mass="49191">MTMKQHNPQPATPASPASQGGKARHAKNPAEPGLIAKLSGARASLVLTIIMWPLAAMTAIHKTFLVPYNDHPTDDFTTVISALRRFRDHVPVYNEDYSTVDPHYLYSPGGTLLLSPLAYLPEHLGRPAYIVLNALAAFLAIVVLTKLFRFSLFGPILPTATFALFSTESINNTLLFSNINGLLLFAEALFIYLLIYRRNVLAGLVIGLAIAIKPQFAPLLFLPLVRRQVSTAAVGIGVPIAFNLAALPLMVSPGDYLNKLVPYLGQTRDYANSSIAGIMTYLGFSDVTILVWRGIAAACVIVSIVFLLRWRDRDEVMWVTTTAGVLLVGVFLISSLGQMYYSMLLVPMFFTVLSNRSVMHSPIAWLGLYFCMSLDEWMSDRWVWAGRIFEYSRGTIGWGLLLVSVTTTIVVWTMVERKQGRHILGDIHENGWWPKANRTVAASE</sequence>
<feature type="compositionally biased region" description="Low complexity" evidence="8">
    <location>
        <begin position="8"/>
        <end position="19"/>
    </location>
</feature>
<dbReference type="EC" id="2.4.2.-" evidence="10"/>
<organism evidence="10 11">
    <name type="scientific">Corynebacterium resistens (strain DSM 45100 / JCM 12819 / GTC 2026 / SICGH 158)</name>
    <dbReference type="NCBI Taxonomy" id="662755"/>
    <lineage>
        <taxon>Bacteria</taxon>
        <taxon>Bacillati</taxon>
        <taxon>Actinomycetota</taxon>
        <taxon>Actinomycetes</taxon>
        <taxon>Mycobacteriales</taxon>
        <taxon>Corynebacteriaceae</taxon>
        <taxon>Corynebacterium</taxon>
    </lineage>
</organism>
<feature type="transmembrane region" description="Helical" evidence="9">
    <location>
        <begin position="229"/>
        <end position="251"/>
    </location>
</feature>
<feature type="transmembrane region" description="Helical" evidence="9">
    <location>
        <begin position="201"/>
        <end position="222"/>
    </location>
</feature>
<comment type="subcellular location">
    <subcellularLocation>
        <location evidence="1">Cell membrane</location>
        <topology evidence="1">Multi-pass membrane protein</topology>
    </subcellularLocation>
</comment>
<dbReference type="AlphaFoldDB" id="F8DXK9"/>
<feature type="transmembrane region" description="Helical" evidence="9">
    <location>
        <begin position="174"/>
        <end position="195"/>
    </location>
</feature>
<name>F8DXK9_CORRG</name>
<dbReference type="InterPro" id="IPR018584">
    <property type="entry name" value="GT87"/>
</dbReference>
<feature type="region of interest" description="Disordered" evidence="8">
    <location>
        <begin position="1"/>
        <end position="28"/>
    </location>
</feature>
<dbReference type="eggNOG" id="ENOG5033U55">
    <property type="taxonomic scope" value="Bacteria"/>
</dbReference>
<evidence type="ECO:0000256" key="8">
    <source>
        <dbReference type="SAM" id="MobiDB-lite"/>
    </source>
</evidence>
<evidence type="ECO:0000256" key="5">
    <source>
        <dbReference type="ARBA" id="ARBA00022989"/>
    </source>
</evidence>
<keyword evidence="10" id="KW-0328">Glycosyltransferase</keyword>
<reference evidence="10 11" key="1">
    <citation type="journal article" date="2012" name="BMC Genomics">
        <title>Complete genome sequence, lifestyle, and multi-drug resistance of the human pathogen Corynebacterium resistens DSM 45100 isolated from blood samples of a leukemia patient.</title>
        <authorList>
            <person name="Schroder J."/>
            <person name="Maus I."/>
            <person name="Meyer K."/>
            <person name="Wordemann S."/>
            <person name="Blom J."/>
            <person name="Jaenicke S."/>
            <person name="Schneider J."/>
            <person name="Trost E."/>
            <person name="Tauch A."/>
        </authorList>
    </citation>
    <scope>NUCLEOTIDE SEQUENCE [LARGE SCALE GENOMIC DNA]</scope>
    <source>
        <strain evidence="11">DSM 45100 / JCM 12819 / CCUG 50093 / GTC 2026 / SICGH 158</strain>
    </source>
</reference>
<keyword evidence="5 9" id="KW-1133">Transmembrane helix</keyword>
<feature type="transmembrane region" description="Helical" evidence="9">
    <location>
        <begin position="363"/>
        <end position="384"/>
    </location>
</feature>
<evidence type="ECO:0000256" key="1">
    <source>
        <dbReference type="ARBA" id="ARBA00004651"/>
    </source>
</evidence>
<dbReference type="GO" id="GO:0016758">
    <property type="term" value="F:hexosyltransferase activity"/>
    <property type="evidence" value="ECO:0007669"/>
    <property type="project" value="InterPro"/>
</dbReference>
<feature type="transmembrane region" description="Helical" evidence="9">
    <location>
        <begin position="396"/>
        <end position="415"/>
    </location>
</feature>
<feature type="transmembrane region" description="Helical" evidence="9">
    <location>
        <begin position="127"/>
        <end position="144"/>
    </location>
</feature>
<dbReference type="Proteomes" id="UP000000492">
    <property type="component" value="Chromosome"/>
</dbReference>
<evidence type="ECO:0000313" key="11">
    <source>
        <dbReference type="Proteomes" id="UP000000492"/>
    </source>
</evidence>
<dbReference type="HOGENOM" id="CLU_055106_0_0_11"/>
<keyword evidence="4 9" id="KW-0812">Transmembrane</keyword>
<dbReference type="EMBL" id="CP002857">
    <property type="protein sequence ID" value="AEI09518.1"/>
    <property type="molecule type" value="Genomic_DNA"/>
</dbReference>
<dbReference type="GO" id="GO:0005886">
    <property type="term" value="C:plasma membrane"/>
    <property type="evidence" value="ECO:0007669"/>
    <property type="project" value="UniProtKB-SubCell"/>
</dbReference>
<accession>F8DXK9</accession>
<keyword evidence="11" id="KW-1185">Reference proteome</keyword>
<feature type="transmembrane region" description="Helical" evidence="9">
    <location>
        <begin position="289"/>
        <end position="308"/>
    </location>
</feature>
<keyword evidence="3 10" id="KW-0808">Transferase</keyword>
<evidence type="ECO:0000313" key="10">
    <source>
        <dbReference type="EMBL" id="AEI09518.1"/>
    </source>
</evidence>
<evidence type="ECO:0000256" key="2">
    <source>
        <dbReference type="ARBA" id="ARBA00022475"/>
    </source>
</evidence>
<evidence type="ECO:0000256" key="6">
    <source>
        <dbReference type="ARBA" id="ARBA00023136"/>
    </source>
</evidence>
<feature type="transmembrane region" description="Helical" evidence="9">
    <location>
        <begin position="43"/>
        <end position="60"/>
    </location>
</feature>
<feature type="transmembrane region" description="Helical" evidence="9">
    <location>
        <begin position="315"/>
        <end position="333"/>
    </location>
</feature>
<proteinExistence type="inferred from homology"/>
<protein>
    <submittedName>
        <fullName evidence="10">Arabinofuranosyl transferase C</fullName>
        <ecNumber evidence="10">2.4.2.-</ecNumber>
    </submittedName>
</protein>
<dbReference type="STRING" id="662755.CRES_1163"/>
<keyword evidence="2" id="KW-1003">Cell membrane</keyword>
<evidence type="ECO:0000256" key="3">
    <source>
        <dbReference type="ARBA" id="ARBA00022679"/>
    </source>
</evidence>
<dbReference type="KEGG" id="crd:CRES_1163"/>
<dbReference type="Pfam" id="PF09594">
    <property type="entry name" value="GT87"/>
    <property type="match status" value="1"/>
</dbReference>
<evidence type="ECO:0000256" key="7">
    <source>
        <dbReference type="ARBA" id="ARBA00024033"/>
    </source>
</evidence>
<keyword evidence="6 9" id="KW-0472">Membrane</keyword>
<comment type="similarity">
    <text evidence="7">Belongs to the glycosyltransferase 87 family.</text>
</comment>
<gene>
    <name evidence="10" type="primary">aftC</name>
    <name evidence="10" type="ordered locus">CRES_1163</name>
</gene>